<evidence type="ECO:0000256" key="3">
    <source>
        <dbReference type="ARBA" id="ARBA00022741"/>
    </source>
</evidence>
<dbReference type="Gene3D" id="3.30.420.40">
    <property type="match status" value="1"/>
</dbReference>
<dbReference type="PANTHER" id="PTHR47690:SF1">
    <property type="entry name" value="GLUCOKINASE"/>
    <property type="match status" value="1"/>
</dbReference>
<dbReference type="GO" id="GO:0006096">
    <property type="term" value="P:glycolytic process"/>
    <property type="evidence" value="ECO:0007669"/>
    <property type="project" value="UniProtKB-UniRule"/>
</dbReference>
<name>A0A1Y6BAA5_9NEIS</name>
<dbReference type="AlphaFoldDB" id="A0A1Y6BAA5"/>
<keyword evidence="2 7" id="KW-0808">Transferase</keyword>
<evidence type="ECO:0000313" key="10">
    <source>
        <dbReference type="Proteomes" id="UP000192920"/>
    </source>
</evidence>
<keyword evidence="6 7" id="KW-0324">Glycolysis</keyword>
<comment type="subcellular location">
    <subcellularLocation>
        <location evidence="7">Cytoplasm</location>
    </subcellularLocation>
</comment>
<sequence>MFTGRPDSFPWLVADIGGTNARFALYTGGAEPEQIKVLACADYPTLEAAVRAYLADTGATVRHASIGIANPVTGDWVQMTNHHWAFSIEATRQALALDSFLVINDWAAMALALPHLPADALIKVGGGEAVPGAPCALIGPGTGLGVSALVPHAHGATPVPGEGGHVSFAPFDEREAQIWHFARARYGHVSAERLLSGPGLVLIYQALAALAGEEAEDLRAADISARALSGECPRCRETLDAFCAMLGTAAANLTLTLGARGGVYLGGGIVLRLLDYFQSSPFRARFEDKGRFSGYLAAVPVYIMTHAMPALLGATAALAAHLEEQHA</sequence>
<evidence type="ECO:0000256" key="2">
    <source>
        <dbReference type="ARBA" id="ARBA00022679"/>
    </source>
</evidence>
<dbReference type="RefSeq" id="WP_085274597.1">
    <property type="nucleotide sequence ID" value="NZ_FXAG01000001.1"/>
</dbReference>
<dbReference type="GO" id="GO:0005536">
    <property type="term" value="F:D-glucose binding"/>
    <property type="evidence" value="ECO:0007669"/>
    <property type="project" value="InterPro"/>
</dbReference>
<comment type="similarity">
    <text evidence="7 8">Belongs to the bacterial glucokinase family.</text>
</comment>
<dbReference type="NCBIfam" id="NF001416">
    <property type="entry name" value="PRK00292.1-3"/>
    <property type="match status" value="1"/>
</dbReference>
<proteinExistence type="inferred from homology"/>
<dbReference type="Proteomes" id="UP000192920">
    <property type="component" value="Unassembled WGS sequence"/>
</dbReference>
<accession>A0A1Y6BAA5</accession>
<reference evidence="10" key="1">
    <citation type="submission" date="2017-04" db="EMBL/GenBank/DDBJ databases">
        <authorList>
            <person name="Varghese N."/>
            <person name="Submissions S."/>
        </authorList>
    </citation>
    <scope>NUCLEOTIDE SEQUENCE [LARGE SCALE GENOMIC DNA]</scope>
    <source>
        <strain evidence="10">DSM 22618</strain>
    </source>
</reference>
<dbReference type="CDD" id="cd24008">
    <property type="entry name" value="ASKHA_NBD_GLK"/>
    <property type="match status" value="1"/>
</dbReference>
<evidence type="ECO:0000256" key="4">
    <source>
        <dbReference type="ARBA" id="ARBA00022777"/>
    </source>
</evidence>
<evidence type="ECO:0000256" key="6">
    <source>
        <dbReference type="ARBA" id="ARBA00023152"/>
    </source>
</evidence>
<dbReference type="GO" id="GO:0005829">
    <property type="term" value="C:cytosol"/>
    <property type="evidence" value="ECO:0007669"/>
    <property type="project" value="TreeGrafter"/>
</dbReference>
<gene>
    <name evidence="7" type="primary">glk</name>
    <name evidence="9" type="ORF">SAMN02745746_00208</name>
</gene>
<keyword evidence="1 7" id="KW-0963">Cytoplasm</keyword>
<dbReference type="InterPro" id="IPR050201">
    <property type="entry name" value="Bacterial_glucokinase"/>
</dbReference>
<dbReference type="InterPro" id="IPR043129">
    <property type="entry name" value="ATPase_NBD"/>
</dbReference>
<dbReference type="GO" id="GO:0005524">
    <property type="term" value="F:ATP binding"/>
    <property type="evidence" value="ECO:0007669"/>
    <property type="project" value="UniProtKB-UniRule"/>
</dbReference>
<dbReference type="PANTHER" id="PTHR47690">
    <property type="entry name" value="GLUCOKINASE"/>
    <property type="match status" value="1"/>
</dbReference>
<dbReference type="Gene3D" id="3.40.367.20">
    <property type="match status" value="1"/>
</dbReference>
<evidence type="ECO:0000313" key="9">
    <source>
        <dbReference type="EMBL" id="SME93871.1"/>
    </source>
</evidence>
<protein>
    <recommendedName>
        <fullName evidence="7">Glucokinase</fullName>
        <ecNumber evidence="7">2.7.1.2</ecNumber>
    </recommendedName>
    <alternativeName>
        <fullName evidence="7">Glucose kinase</fullName>
    </alternativeName>
</protein>
<evidence type="ECO:0000256" key="5">
    <source>
        <dbReference type="ARBA" id="ARBA00022840"/>
    </source>
</evidence>
<dbReference type="HAMAP" id="MF_00524">
    <property type="entry name" value="Glucokinase"/>
    <property type="match status" value="1"/>
</dbReference>
<dbReference type="EMBL" id="FXAG01000001">
    <property type="protein sequence ID" value="SME93871.1"/>
    <property type="molecule type" value="Genomic_DNA"/>
</dbReference>
<evidence type="ECO:0000256" key="1">
    <source>
        <dbReference type="ARBA" id="ARBA00022490"/>
    </source>
</evidence>
<dbReference type="NCBIfam" id="TIGR00749">
    <property type="entry name" value="glk"/>
    <property type="match status" value="1"/>
</dbReference>
<keyword evidence="3 7" id="KW-0547">Nucleotide-binding</keyword>
<dbReference type="EC" id="2.7.1.2" evidence="7"/>
<keyword evidence="10" id="KW-1185">Reference proteome</keyword>
<evidence type="ECO:0000256" key="8">
    <source>
        <dbReference type="RuleBase" id="RU004046"/>
    </source>
</evidence>
<dbReference type="FunFam" id="3.40.367.20:FF:000002">
    <property type="entry name" value="Glucokinase"/>
    <property type="match status" value="1"/>
</dbReference>
<keyword evidence="4 7" id="KW-0418">Kinase</keyword>
<keyword evidence="5 7" id="KW-0067">ATP-binding</keyword>
<evidence type="ECO:0000256" key="7">
    <source>
        <dbReference type="HAMAP-Rule" id="MF_00524"/>
    </source>
</evidence>
<feature type="binding site" evidence="7">
    <location>
        <begin position="14"/>
        <end position="19"/>
    </location>
    <ligand>
        <name>ATP</name>
        <dbReference type="ChEBI" id="CHEBI:30616"/>
    </ligand>
</feature>
<dbReference type="InterPro" id="IPR003836">
    <property type="entry name" value="Glucokinase"/>
</dbReference>
<dbReference type="STRING" id="1123014.SAMN02745746_00208"/>
<organism evidence="9 10">
    <name type="scientific">Pseudogulbenkiania subflava DSM 22618</name>
    <dbReference type="NCBI Taxonomy" id="1123014"/>
    <lineage>
        <taxon>Bacteria</taxon>
        <taxon>Pseudomonadati</taxon>
        <taxon>Pseudomonadota</taxon>
        <taxon>Betaproteobacteria</taxon>
        <taxon>Neisseriales</taxon>
        <taxon>Chromobacteriaceae</taxon>
        <taxon>Pseudogulbenkiania</taxon>
    </lineage>
</organism>
<comment type="catalytic activity">
    <reaction evidence="7">
        <text>D-glucose + ATP = D-glucose 6-phosphate + ADP + H(+)</text>
        <dbReference type="Rhea" id="RHEA:17825"/>
        <dbReference type="ChEBI" id="CHEBI:4167"/>
        <dbReference type="ChEBI" id="CHEBI:15378"/>
        <dbReference type="ChEBI" id="CHEBI:30616"/>
        <dbReference type="ChEBI" id="CHEBI:61548"/>
        <dbReference type="ChEBI" id="CHEBI:456216"/>
        <dbReference type="EC" id="2.7.1.2"/>
    </reaction>
</comment>
<dbReference type="Pfam" id="PF02685">
    <property type="entry name" value="Glucokinase"/>
    <property type="match status" value="1"/>
</dbReference>
<dbReference type="SUPFAM" id="SSF53067">
    <property type="entry name" value="Actin-like ATPase domain"/>
    <property type="match status" value="1"/>
</dbReference>
<dbReference type="GO" id="GO:0004340">
    <property type="term" value="F:glucokinase activity"/>
    <property type="evidence" value="ECO:0007669"/>
    <property type="project" value="UniProtKB-UniRule"/>
</dbReference>